<dbReference type="Proteomes" id="UP001057375">
    <property type="component" value="Unassembled WGS sequence"/>
</dbReference>
<dbReference type="InterPro" id="IPR051285">
    <property type="entry name" value="NADH_oxidoreductase_modular"/>
</dbReference>
<dbReference type="Pfam" id="PF19583">
    <property type="entry name" value="ODP"/>
    <property type="match status" value="1"/>
</dbReference>
<dbReference type="EMBL" id="BQXS01011298">
    <property type="protein sequence ID" value="GKT36773.1"/>
    <property type="molecule type" value="Genomic_DNA"/>
</dbReference>
<protein>
    <submittedName>
        <fullName evidence="7">FprA family A-type flavoprotein</fullName>
    </submittedName>
</protein>
<keyword evidence="4" id="KW-0408">Iron</keyword>
<dbReference type="PROSITE" id="PS50902">
    <property type="entry name" value="FLAVODOXIN_LIKE"/>
    <property type="match status" value="1"/>
</dbReference>
<dbReference type="Gene3D" id="3.40.50.360">
    <property type="match status" value="1"/>
</dbReference>
<dbReference type="InterPro" id="IPR036866">
    <property type="entry name" value="RibonucZ/Hydroxyglut_hydro"/>
</dbReference>
<keyword evidence="3" id="KW-0249">Electron transport</keyword>
<keyword evidence="2" id="KW-0813">Transport</keyword>
<name>A0ABQ5KWD7_9EUKA</name>
<comment type="caution">
    <text evidence="7">The sequence shown here is derived from an EMBL/GenBank/DDBJ whole genome shotgun (WGS) entry which is preliminary data.</text>
</comment>
<dbReference type="Gene3D" id="3.60.15.10">
    <property type="entry name" value="Ribonuclease Z/Hydroxyacylglutathione hydrolase-like"/>
    <property type="match status" value="1"/>
</dbReference>
<dbReference type="SUPFAM" id="SSF52218">
    <property type="entry name" value="Flavoproteins"/>
    <property type="match status" value="1"/>
</dbReference>
<dbReference type="InterPro" id="IPR029039">
    <property type="entry name" value="Flavoprotein-like_sf"/>
</dbReference>
<evidence type="ECO:0000313" key="8">
    <source>
        <dbReference type="Proteomes" id="UP001057375"/>
    </source>
</evidence>
<dbReference type="SMART" id="SM00849">
    <property type="entry name" value="Lactamase_B"/>
    <property type="match status" value="1"/>
</dbReference>
<dbReference type="SUPFAM" id="SSF56281">
    <property type="entry name" value="Metallo-hydrolase/oxidoreductase"/>
    <property type="match status" value="1"/>
</dbReference>
<dbReference type="InterPro" id="IPR008254">
    <property type="entry name" value="Flavodoxin/NO_synth"/>
</dbReference>
<keyword evidence="5" id="KW-0472">Membrane</keyword>
<keyword evidence="5" id="KW-0812">Transmembrane</keyword>
<gene>
    <name evidence="7" type="ORF">ADUPG1_009677</name>
</gene>
<proteinExistence type="predicted"/>
<keyword evidence="5" id="KW-1133">Transmembrane helix</keyword>
<evidence type="ECO:0000256" key="3">
    <source>
        <dbReference type="ARBA" id="ARBA00022982"/>
    </source>
</evidence>
<feature type="transmembrane region" description="Helical" evidence="5">
    <location>
        <begin position="12"/>
        <end position="30"/>
    </location>
</feature>
<evidence type="ECO:0000256" key="4">
    <source>
        <dbReference type="ARBA" id="ARBA00023004"/>
    </source>
</evidence>
<organism evidence="7 8">
    <name type="scientific">Aduncisulcus paluster</name>
    <dbReference type="NCBI Taxonomy" id="2918883"/>
    <lineage>
        <taxon>Eukaryota</taxon>
        <taxon>Metamonada</taxon>
        <taxon>Carpediemonas-like organisms</taxon>
        <taxon>Aduncisulcus</taxon>
    </lineage>
</organism>
<evidence type="ECO:0000259" key="6">
    <source>
        <dbReference type="PROSITE" id="PS50902"/>
    </source>
</evidence>
<evidence type="ECO:0000256" key="5">
    <source>
        <dbReference type="SAM" id="Phobius"/>
    </source>
</evidence>
<dbReference type="PANTHER" id="PTHR32145">
    <property type="entry name" value="DIFLAVIN FLAVOPROTEIN A 2-RELATED"/>
    <property type="match status" value="1"/>
</dbReference>
<dbReference type="InterPro" id="IPR001279">
    <property type="entry name" value="Metallo-B-lactamas"/>
</dbReference>
<evidence type="ECO:0000313" key="7">
    <source>
        <dbReference type="EMBL" id="GKT36773.1"/>
    </source>
</evidence>
<comment type="cofactor">
    <cofactor evidence="1">
        <name>Fe cation</name>
        <dbReference type="ChEBI" id="CHEBI:24875"/>
    </cofactor>
</comment>
<feature type="domain" description="Flavodoxin-like" evidence="6">
    <location>
        <begin position="342"/>
        <end position="481"/>
    </location>
</feature>
<dbReference type="InterPro" id="IPR045761">
    <property type="entry name" value="ODP_dom"/>
</dbReference>
<accession>A0ABQ5KWD7</accession>
<evidence type="ECO:0000256" key="2">
    <source>
        <dbReference type="ARBA" id="ARBA00022448"/>
    </source>
</evidence>
<dbReference type="PANTHER" id="PTHR32145:SF11">
    <property type="entry name" value="DIFLAVIN FLAVOPROTEIN A 2-RELATED"/>
    <property type="match status" value="1"/>
</dbReference>
<sequence length="504" mass="57391">MPQSNTNKILKVLVFIGSVFFVLSSVFVIWKNYPLISEYYFPSSPSNSPRFFTSDFSTPIILKNDDFIVYYVGAIDNQLEIFDLLIPTPTGSSYNSYLIHSLKEDTFILFETVHEDHYQQLHYRLKNVIPVGRMVDYLFMSHMEPDHSGSFALLMNSPFASFKHTQLIASNEGLEYLSRMHHFDLEDISSIAVSETKQWQELNLGGLEVNTRLTKYVHWPDTTTTYLKQLKTVVTGDFFGAHYCPQNAWDDVSLIIRTDNVIDDSEWVAAADLYAKVIFGHLPEAGLHVINVLNEIDDSIENVFDTHGPVTVGRDASKSLRELYSSILTPLPPAKRRNKDSFLVLYISSYSYTQEMALAVADGIKEVSNVELIDLSMPPNDLMNRVRTASGVLIGTPTFVGMPLPQIWNILTELNPVIDRGTYLGFFGSYGFDPKRCALPKLETYVKEILHVRLPLQSAGYQFRATSEELEDLKNWGRIFVELVNSNARDFQEFDSMFSRAIQQ</sequence>
<evidence type="ECO:0000256" key="1">
    <source>
        <dbReference type="ARBA" id="ARBA00001962"/>
    </source>
</evidence>
<keyword evidence="8" id="KW-1185">Reference proteome</keyword>
<reference evidence="7" key="1">
    <citation type="submission" date="2022-03" db="EMBL/GenBank/DDBJ databases">
        <title>Draft genome sequence of Aduncisulcus paluster, a free-living microaerophilic Fornicata.</title>
        <authorList>
            <person name="Yuyama I."/>
            <person name="Kume K."/>
            <person name="Tamura T."/>
            <person name="Inagaki Y."/>
            <person name="Hashimoto T."/>
        </authorList>
    </citation>
    <scope>NUCLEOTIDE SEQUENCE</scope>
    <source>
        <strain evidence="7">NY0171</strain>
    </source>
</reference>